<name>A0A8H4L1Z2_9HYPO</name>
<keyword evidence="2" id="KW-1185">Reference proteome</keyword>
<proteinExistence type="predicted"/>
<gene>
    <name evidence="1" type="ORF">FALBO_11769</name>
</gene>
<dbReference type="AlphaFoldDB" id="A0A8H4L1Z2"/>
<dbReference type="EMBL" id="JAADYS010001722">
    <property type="protein sequence ID" value="KAF4461437.1"/>
    <property type="molecule type" value="Genomic_DNA"/>
</dbReference>
<protein>
    <submittedName>
        <fullName evidence="1">Mating type 2 HMG1 2</fullName>
    </submittedName>
</protein>
<organism evidence="1 2">
    <name type="scientific">Fusarium albosuccineum</name>
    <dbReference type="NCBI Taxonomy" id="1237068"/>
    <lineage>
        <taxon>Eukaryota</taxon>
        <taxon>Fungi</taxon>
        <taxon>Dikarya</taxon>
        <taxon>Ascomycota</taxon>
        <taxon>Pezizomycotina</taxon>
        <taxon>Sordariomycetes</taxon>
        <taxon>Hypocreomycetidae</taxon>
        <taxon>Hypocreales</taxon>
        <taxon>Nectriaceae</taxon>
        <taxon>Fusarium</taxon>
        <taxon>Fusarium decemcellulare species complex</taxon>
    </lineage>
</organism>
<dbReference type="Proteomes" id="UP000554235">
    <property type="component" value="Unassembled WGS sequence"/>
</dbReference>
<accession>A0A8H4L1Z2</accession>
<dbReference type="OrthoDB" id="6247875at2759"/>
<evidence type="ECO:0000313" key="1">
    <source>
        <dbReference type="EMBL" id="KAF4461437.1"/>
    </source>
</evidence>
<reference evidence="1 2" key="1">
    <citation type="submission" date="2020-01" db="EMBL/GenBank/DDBJ databases">
        <title>Identification and distribution of gene clusters putatively required for synthesis of sphingolipid metabolism inhibitors in phylogenetically diverse species of the filamentous fungus Fusarium.</title>
        <authorList>
            <person name="Kim H.-S."/>
            <person name="Busman M."/>
            <person name="Brown D.W."/>
            <person name="Divon H."/>
            <person name="Uhlig S."/>
            <person name="Proctor R.H."/>
        </authorList>
    </citation>
    <scope>NUCLEOTIDE SEQUENCE [LARGE SCALE GENOMIC DNA]</scope>
    <source>
        <strain evidence="1 2">NRRL 20459</strain>
    </source>
</reference>
<comment type="caution">
    <text evidence="1">The sequence shown here is derived from an EMBL/GenBank/DDBJ whole genome shotgun (WGS) entry which is preliminary data.</text>
</comment>
<evidence type="ECO:0000313" key="2">
    <source>
        <dbReference type="Proteomes" id="UP000554235"/>
    </source>
</evidence>
<feature type="non-terminal residue" evidence="1">
    <location>
        <position position="122"/>
    </location>
</feature>
<sequence length="122" mass="12844">MSSFTGAAVGSSAAAQYNSVFSPDQLASMWANLQGQLKDSATKNLILQGTFYRSLDQGAKAYIAHKLMNEIGEPVLFALDGNGADLCYLGAPRLLNVGAGMLVNFTGASEAIWVMRPSQVPG</sequence>